<feature type="signal peptide" evidence="9">
    <location>
        <begin position="1"/>
        <end position="23"/>
    </location>
</feature>
<evidence type="ECO:0000313" key="11">
    <source>
        <dbReference type="Proteomes" id="UP000320811"/>
    </source>
</evidence>
<feature type="site" description="Important for catalytic activity, responsible for pKa modulation of the active site Glu and correct orientation of both the proton donor and substrate" evidence="6">
    <location>
        <position position="153"/>
    </location>
</feature>
<keyword evidence="11" id="KW-1185">Reference proteome</keyword>
<keyword evidence="2 9" id="KW-0732">Signal</keyword>
<evidence type="ECO:0000256" key="4">
    <source>
        <dbReference type="ARBA" id="ARBA00023295"/>
    </source>
</evidence>
<dbReference type="PANTHER" id="PTHR43817">
    <property type="entry name" value="GLYCOSYL HYDROLASE"/>
    <property type="match status" value="1"/>
</dbReference>
<dbReference type="InterPro" id="IPR016828">
    <property type="entry name" value="Alpha-L-arabinofuranosidase"/>
</dbReference>
<evidence type="ECO:0000256" key="5">
    <source>
        <dbReference type="PIRSR" id="PIRSR606710-1"/>
    </source>
</evidence>
<evidence type="ECO:0000256" key="9">
    <source>
        <dbReference type="SAM" id="SignalP"/>
    </source>
</evidence>
<dbReference type="GO" id="GO:0004553">
    <property type="term" value="F:hydrolase activity, hydrolyzing O-glycosyl compounds"/>
    <property type="evidence" value="ECO:0007669"/>
    <property type="project" value="InterPro"/>
</dbReference>
<evidence type="ECO:0000256" key="1">
    <source>
        <dbReference type="ARBA" id="ARBA00009865"/>
    </source>
</evidence>
<evidence type="ECO:0000256" key="6">
    <source>
        <dbReference type="PIRSR" id="PIRSR606710-2"/>
    </source>
</evidence>
<feature type="chain" id="PRO_5022124318" evidence="9">
    <location>
        <begin position="24"/>
        <end position="340"/>
    </location>
</feature>
<feature type="active site" description="Proton acceptor" evidence="5">
    <location>
        <position position="40"/>
    </location>
</feature>
<dbReference type="SUPFAM" id="SSF75005">
    <property type="entry name" value="Arabinanase/levansucrase/invertase"/>
    <property type="match status" value="1"/>
</dbReference>
<keyword evidence="3 7" id="KW-0378">Hydrolase</keyword>
<dbReference type="GO" id="GO:0005975">
    <property type="term" value="P:carbohydrate metabolic process"/>
    <property type="evidence" value="ECO:0007669"/>
    <property type="project" value="InterPro"/>
</dbReference>
<dbReference type="Pfam" id="PF04616">
    <property type="entry name" value="Glyco_hydro_43"/>
    <property type="match status" value="1"/>
</dbReference>
<dbReference type="CDD" id="cd18820">
    <property type="entry name" value="GH43_LbAraf43-like"/>
    <property type="match status" value="1"/>
</dbReference>
<comment type="caution">
    <text evidence="10">The sequence shown here is derived from an EMBL/GenBank/DDBJ whole genome shotgun (WGS) entry which is preliminary data.</text>
</comment>
<proteinExistence type="inferred from homology"/>
<dbReference type="RefSeq" id="WP_145673123.1">
    <property type="nucleotide sequence ID" value="NZ_VIWO01000008.1"/>
</dbReference>
<protein>
    <submittedName>
        <fullName evidence="10">GH43 family beta-xylosidase</fullName>
    </submittedName>
</protein>
<dbReference type="AlphaFoldDB" id="A0A561PCK9"/>
<feature type="active site" description="Proton donor" evidence="5">
    <location>
        <position position="211"/>
    </location>
</feature>
<dbReference type="InterPro" id="IPR023296">
    <property type="entry name" value="Glyco_hydro_beta-prop_sf"/>
</dbReference>
<dbReference type="PIRSF" id="PIRSF025414">
    <property type="entry name" value="Alpha-L-arabinofuranosidase"/>
    <property type="match status" value="1"/>
</dbReference>
<evidence type="ECO:0000256" key="8">
    <source>
        <dbReference type="SAM" id="MobiDB-lite"/>
    </source>
</evidence>
<dbReference type="Gene3D" id="2.115.10.20">
    <property type="entry name" value="Glycosyl hydrolase domain, family 43"/>
    <property type="match status" value="1"/>
</dbReference>
<feature type="region of interest" description="Disordered" evidence="8">
    <location>
        <begin position="316"/>
        <end position="340"/>
    </location>
</feature>
<dbReference type="OrthoDB" id="177947at2"/>
<dbReference type="Proteomes" id="UP000320811">
    <property type="component" value="Unassembled WGS sequence"/>
</dbReference>
<name>A0A561PCK9_9BACT</name>
<reference evidence="10 11" key="1">
    <citation type="submission" date="2019-06" db="EMBL/GenBank/DDBJ databases">
        <title>Sorghum-associated microbial communities from plants grown in Nebraska, USA.</title>
        <authorList>
            <person name="Schachtman D."/>
        </authorList>
    </citation>
    <scope>NUCLEOTIDE SEQUENCE [LARGE SCALE GENOMIC DNA]</scope>
    <source>
        <strain evidence="10 11">1209</strain>
    </source>
</reference>
<evidence type="ECO:0000256" key="7">
    <source>
        <dbReference type="RuleBase" id="RU361187"/>
    </source>
</evidence>
<dbReference type="PANTHER" id="PTHR43817:SF1">
    <property type="entry name" value="HYDROLASE, FAMILY 43, PUTATIVE (AFU_ORTHOLOGUE AFUA_3G01660)-RELATED"/>
    <property type="match status" value="1"/>
</dbReference>
<gene>
    <name evidence="10" type="ORF">FHW36_108218</name>
</gene>
<comment type="similarity">
    <text evidence="1 7">Belongs to the glycosyl hydrolase 43 family.</text>
</comment>
<evidence type="ECO:0000256" key="3">
    <source>
        <dbReference type="ARBA" id="ARBA00022801"/>
    </source>
</evidence>
<keyword evidence="4 7" id="KW-0326">Glycosidase</keyword>
<sequence>MRVCQLLSLLCLLMIAGVCRAAAADTTGEFTNPLLGSGPDPWVIQHKGYYYYLHTTGHNLVIRKTARMSELGKAPEVVVWTPPRKGPNVRDVWAPELHWLDNKWYLYYTAGSSDSIHPQHTFVLENTAEDPTAGTWTDRGQIKDTAADYFAIDGTVFTYRRQRYFIWSGHNGKDNVQRLYIARMSTPWTLASPRVEIAAPRYAWEQNGVNEGPEILKNNQGDVFLVFSACGCWTENYTLGIMTLKKNADPLQPGNWTKSPEPVLKSKPENGAFAPGHNGFFKSVDGREDWIIYHANSKAGQGCGGARNPRIQQITWRPDGRPDFGEPVKINTPVKRPSGE</sequence>
<dbReference type="InterPro" id="IPR006710">
    <property type="entry name" value="Glyco_hydro_43"/>
</dbReference>
<evidence type="ECO:0000256" key="2">
    <source>
        <dbReference type="ARBA" id="ARBA00022729"/>
    </source>
</evidence>
<evidence type="ECO:0000313" key="10">
    <source>
        <dbReference type="EMBL" id="TWF35862.1"/>
    </source>
</evidence>
<organism evidence="10 11">
    <name type="scientific">Chitinophaga polysaccharea</name>
    <dbReference type="NCBI Taxonomy" id="1293035"/>
    <lineage>
        <taxon>Bacteria</taxon>
        <taxon>Pseudomonadati</taxon>
        <taxon>Bacteroidota</taxon>
        <taxon>Chitinophagia</taxon>
        <taxon>Chitinophagales</taxon>
        <taxon>Chitinophagaceae</taxon>
        <taxon>Chitinophaga</taxon>
    </lineage>
</organism>
<dbReference type="EMBL" id="VIWO01000008">
    <property type="protein sequence ID" value="TWF35862.1"/>
    <property type="molecule type" value="Genomic_DNA"/>
</dbReference>
<accession>A0A561PCK9</accession>